<evidence type="ECO:0000256" key="2">
    <source>
        <dbReference type="RuleBase" id="RU368069"/>
    </source>
</evidence>
<feature type="compositionally biased region" description="Basic and acidic residues" evidence="3">
    <location>
        <begin position="52"/>
        <end position="68"/>
    </location>
</feature>
<dbReference type="GO" id="GO:1990130">
    <property type="term" value="C:GATOR1 complex"/>
    <property type="evidence" value="ECO:0007669"/>
    <property type="project" value="TreeGrafter"/>
</dbReference>
<comment type="caution">
    <text evidence="5">The sequence shown here is derived from an EMBL/GenBank/DDBJ whole genome shotgun (WGS) entry which is preliminary data.</text>
</comment>
<dbReference type="GO" id="GO:0010508">
    <property type="term" value="P:positive regulation of autophagy"/>
    <property type="evidence" value="ECO:0007669"/>
    <property type="project" value="TreeGrafter"/>
</dbReference>
<evidence type="ECO:0000256" key="1">
    <source>
        <dbReference type="ARBA" id="ARBA00010546"/>
    </source>
</evidence>
<keyword evidence="6" id="KW-1185">Reference proteome</keyword>
<comment type="similarity">
    <text evidence="1 2">Belongs to the NPR3 family.</text>
</comment>
<accession>A0A4R0RIY8</accession>
<gene>
    <name evidence="5" type="ORF">EIP91_003455</name>
</gene>
<dbReference type="InterPro" id="IPR005365">
    <property type="entry name" value="Npr3"/>
</dbReference>
<dbReference type="EMBL" id="RWJN01000208">
    <property type="protein sequence ID" value="TCD64919.1"/>
    <property type="molecule type" value="Genomic_DNA"/>
</dbReference>
<feature type="region of interest" description="Disordered" evidence="3">
    <location>
        <begin position="380"/>
        <end position="417"/>
    </location>
</feature>
<sequence>MCHQRFELVVDDLAFVGHPVCADPDGTWRFKPERAKMAPRGRGSKKGQSPPADDKPLTPEKNGETKKSQQDCWLQTFHFVFVLDSPDPSSSQSGNIAKYFDIIYEQMAFTITAVLYQEQVLHNFVEVECDRLGALENDHIDRGKPFADFMSQALKTSSVASAMKTLYEAIKDNNIARISVNDFPLELQLPPYLDYLLHNDDTSILDAQEDDDFEFSSSSQDGRRWRTGIRAVYEIEGPQLATQDRELAEQLIKFLDLASITLSLADMASLLDWDLESQVYPTILYLLPAEYARTFTHSALPALPQLLSLITSATYEQTANHFYASVVRSKELIPLYHEVVIWMLKRDLLGTLHLRIRVVATPELKEHVRLQRSLAIARKSRVGTEEKDGQPIAQSDKAKEHSPSGAVLESSPSVDWDDPRASIICDPGRATPMERQWLSAMSEGKDEYIRRRFERINQYFNGRCTDDEILHKADITRKQLREVLHVYNEYTQTFLHPS</sequence>
<comment type="function">
    <text evidence="2">Mediates inactivation of the TORC1 complex in response to amino acid starvation. Required for meiotic nuclear division.</text>
</comment>
<dbReference type="PANTHER" id="PTHR13153">
    <property type="entry name" value="CGTHBA PROTEIN -14 GENE PROTEIN"/>
    <property type="match status" value="1"/>
</dbReference>
<keyword evidence="2" id="KW-0732">Signal</keyword>
<dbReference type="GO" id="GO:0034198">
    <property type="term" value="P:cellular response to amino acid starvation"/>
    <property type="evidence" value="ECO:0007669"/>
    <property type="project" value="TreeGrafter"/>
</dbReference>
<name>A0A4R0RIY8_9APHY</name>
<dbReference type="InterPro" id="IPR056603">
    <property type="entry name" value="HTH_NPRL3"/>
</dbReference>
<dbReference type="Pfam" id="PF03666">
    <property type="entry name" value="NPR3"/>
    <property type="match status" value="2"/>
</dbReference>
<evidence type="ECO:0000256" key="3">
    <source>
        <dbReference type="SAM" id="MobiDB-lite"/>
    </source>
</evidence>
<dbReference type="Pfam" id="PF24064">
    <property type="entry name" value="HTH_NPRL3"/>
    <property type="match status" value="1"/>
</dbReference>
<proteinExistence type="inferred from homology"/>
<protein>
    <recommendedName>
        <fullName evidence="2">Nitrogen permease regulator 3</fullName>
    </recommendedName>
    <alternativeName>
        <fullName evidence="2">Required for meiotic nuclear division protein 11</fullName>
    </alternativeName>
</protein>
<dbReference type="GO" id="GO:0038202">
    <property type="term" value="P:TORC1 signaling"/>
    <property type="evidence" value="ECO:0007669"/>
    <property type="project" value="TreeGrafter"/>
</dbReference>
<feature type="domain" description="GATOR1 complex protein NPRL3 C-terminal HTH" evidence="4">
    <location>
        <begin position="431"/>
        <end position="491"/>
    </location>
</feature>
<dbReference type="GO" id="GO:0051321">
    <property type="term" value="P:meiotic cell cycle"/>
    <property type="evidence" value="ECO:0007669"/>
    <property type="project" value="UniProtKB-UniRule"/>
</dbReference>
<dbReference type="STRING" id="92696.A0A4R0RIY8"/>
<dbReference type="PANTHER" id="PTHR13153:SF5">
    <property type="entry name" value="GATOR COMPLEX PROTEIN NPRL3"/>
    <property type="match status" value="1"/>
</dbReference>
<evidence type="ECO:0000313" key="5">
    <source>
        <dbReference type="EMBL" id="TCD64919.1"/>
    </source>
</evidence>
<keyword evidence="2" id="KW-0469">Meiosis</keyword>
<dbReference type="GO" id="GO:0005774">
    <property type="term" value="C:vacuolar membrane"/>
    <property type="evidence" value="ECO:0007669"/>
    <property type="project" value="UniProtKB-SubCell"/>
</dbReference>
<dbReference type="OrthoDB" id="18648at2759"/>
<evidence type="ECO:0000313" key="6">
    <source>
        <dbReference type="Proteomes" id="UP000292702"/>
    </source>
</evidence>
<dbReference type="Proteomes" id="UP000292702">
    <property type="component" value="Unassembled WGS sequence"/>
</dbReference>
<feature type="region of interest" description="Disordered" evidence="3">
    <location>
        <begin position="31"/>
        <end position="68"/>
    </location>
</feature>
<dbReference type="AlphaFoldDB" id="A0A4R0RIY8"/>
<dbReference type="GO" id="GO:1904262">
    <property type="term" value="P:negative regulation of TORC1 signaling"/>
    <property type="evidence" value="ECO:0007669"/>
    <property type="project" value="TreeGrafter"/>
</dbReference>
<organism evidence="5 6">
    <name type="scientific">Steccherinum ochraceum</name>
    <dbReference type="NCBI Taxonomy" id="92696"/>
    <lineage>
        <taxon>Eukaryota</taxon>
        <taxon>Fungi</taxon>
        <taxon>Dikarya</taxon>
        <taxon>Basidiomycota</taxon>
        <taxon>Agaricomycotina</taxon>
        <taxon>Agaricomycetes</taxon>
        <taxon>Polyporales</taxon>
        <taxon>Steccherinaceae</taxon>
        <taxon>Steccherinum</taxon>
    </lineage>
</organism>
<comment type="subcellular location">
    <subcellularLocation>
        <location evidence="2">Vacuole membrane</location>
        <topology evidence="2">Peripheral membrane protein</topology>
    </subcellularLocation>
</comment>
<evidence type="ECO:0000259" key="4">
    <source>
        <dbReference type="Pfam" id="PF24064"/>
    </source>
</evidence>
<reference evidence="5 6" key="1">
    <citation type="submission" date="2018-11" db="EMBL/GenBank/DDBJ databases">
        <title>Genome assembly of Steccherinum ochraceum LE-BIN_3174, the white-rot fungus of the Steccherinaceae family (The Residual Polyporoid clade, Polyporales, Basidiomycota).</title>
        <authorList>
            <person name="Fedorova T.V."/>
            <person name="Glazunova O.A."/>
            <person name="Landesman E.O."/>
            <person name="Moiseenko K.V."/>
            <person name="Psurtseva N.V."/>
            <person name="Savinova O.S."/>
            <person name="Shakhova N.V."/>
            <person name="Tyazhelova T.V."/>
            <person name="Vasina D.V."/>
        </authorList>
    </citation>
    <scope>NUCLEOTIDE SEQUENCE [LARGE SCALE GENOMIC DNA]</scope>
    <source>
        <strain evidence="5 6">LE-BIN_3174</strain>
    </source>
</reference>